<dbReference type="AlphaFoldDB" id="A0A0B7KL00"/>
<organism evidence="2">
    <name type="scientific">Bionectria ochroleuca</name>
    <name type="common">Gliocladium roseum</name>
    <dbReference type="NCBI Taxonomy" id="29856"/>
    <lineage>
        <taxon>Eukaryota</taxon>
        <taxon>Fungi</taxon>
        <taxon>Dikarya</taxon>
        <taxon>Ascomycota</taxon>
        <taxon>Pezizomycotina</taxon>
        <taxon>Sordariomycetes</taxon>
        <taxon>Hypocreomycetidae</taxon>
        <taxon>Hypocreales</taxon>
        <taxon>Bionectriaceae</taxon>
        <taxon>Clonostachys</taxon>
    </lineage>
</organism>
<dbReference type="InterPro" id="IPR011013">
    <property type="entry name" value="Gal_mutarotase_sf_dom"/>
</dbReference>
<protein>
    <recommendedName>
        <fullName evidence="1">Beta galactosidase small chain/ domain-containing protein</fullName>
    </recommendedName>
</protein>
<dbReference type="InterPro" id="IPR014718">
    <property type="entry name" value="GH-type_carb-bd"/>
</dbReference>
<dbReference type="GO" id="GO:0009341">
    <property type="term" value="C:beta-galactosidase complex"/>
    <property type="evidence" value="ECO:0007669"/>
    <property type="project" value="InterPro"/>
</dbReference>
<reference evidence="2" key="1">
    <citation type="submission" date="2015-01" db="EMBL/GenBank/DDBJ databases">
        <authorList>
            <person name="Durling Mikael"/>
        </authorList>
    </citation>
    <scope>NUCLEOTIDE SEQUENCE</scope>
</reference>
<name>A0A0B7KL00_BIOOC</name>
<dbReference type="GO" id="GO:0004565">
    <property type="term" value="F:beta-galactosidase activity"/>
    <property type="evidence" value="ECO:0007669"/>
    <property type="project" value="InterPro"/>
</dbReference>
<sequence>MFNFNLIDGGLGPERGLYRTLTQNDHGFAGDGKEWLKFRLSETKMHSWFINEDYTTTVNVNVRVAPVLEWSCTAELTYTLGIGNLSARAVESFSGTAPTHIPRLGLMMSLPRYDSATWLG</sequence>
<dbReference type="GO" id="GO:0030246">
    <property type="term" value="F:carbohydrate binding"/>
    <property type="evidence" value="ECO:0007669"/>
    <property type="project" value="InterPro"/>
</dbReference>
<dbReference type="GO" id="GO:0005975">
    <property type="term" value="P:carbohydrate metabolic process"/>
    <property type="evidence" value="ECO:0007669"/>
    <property type="project" value="InterPro"/>
</dbReference>
<dbReference type="InterPro" id="IPR004199">
    <property type="entry name" value="B-gal_small/dom_5"/>
</dbReference>
<dbReference type="EMBL" id="CDPU01000061">
    <property type="protein sequence ID" value="CEO56117.1"/>
    <property type="molecule type" value="Genomic_DNA"/>
</dbReference>
<accession>A0A0B7KL00</accession>
<dbReference type="Gene3D" id="2.70.98.10">
    <property type="match status" value="1"/>
</dbReference>
<gene>
    <name evidence="2" type="ORF">BN869_000012175_1</name>
</gene>
<dbReference type="Pfam" id="PF02929">
    <property type="entry name" value="Bgal_small_N"/>
    <property type="match status" value="1"/>
</dbReference>
<evidence type="ECO:0000259" key="1">
    <source>
        <dbReference type="Pfam" id="PF02929"/>
    </source>
</evidence>
<dbReference type="SUPFAM" id="SSF74650">
    <property type="entry name" value="Galactose mutarotase-like"/>
    <property type="match status" value="1"/>
</dbReference>
<feature type="domain" description="Beta galactosidase small chain/" evidence="1">
    <location>
        <begin position="14"/>
        <end position="120"/>
    </location>
</feature>
<proteinExistence type="predicted"/>
<evidence type="ECO:0000313" key="2">
    <source>
        <dbReference type="EMBL" id="CEO56117.1"/>
    </source>
</evidence>